<dbReference type="EMBL" id="VSSQ01005848">
    <property type="protein sequence ID" value="MPM30655.1"/>
    <property type="molecule type" value="Genomic_DNA"/>
</dbReference>
<organism evidence="1">
    <name type="scientific">bioreactor metagenome</name>
    <dbReference type="NCBI Taxonomy" id="1076179"/>
    <lineage>
        <taxon>unclassified sequences</taxon>
        <taxon>metagenomes</taxon>
        <taxon>ecological metagenomes</taxon>
    </lineage>
</organism>
<accession>A0A644YPY5</accession>
<gene>
    <name evidence="1" type="ORF">SDC9_77205</name>
</gene>
<sequence length="126" mass="14489">MYPFIGGDTVARDADDQPRLTPSVNMILPYIYPKFYRGCAQAAVFHFSRTCIENSRDILLSLETEYRRTFARNLTLSRLNEAVILPLAPDKGRCLTYDVNLSASQCLQNDLKMLLRMQEMARRPKP</sequence>
<evidence type="ECO:0000313" key="1">
    <source>
        <dbReference type="EMBL" id="MPM30655.1"/>
    </source>
</evidence>
<comment type="caution">
    <text evidence="1">The sequence shown here is derived from an EMBL/GenBank/DDBJ whole genome shotgun (WGS) entry which is preliminary data.</text>
</comment>
<reference evidence="1" key="1">
    <citation type="submission" date="2019-08" db="EMBL/GenBank/DDBJ databases">
        <authorList>
            <person name="Kucharzyk K."/>
            <person name="Murdoch R.W."/>
            <person name="Higgins S."/>
            <person name="Loffler F."/>
        </authorList>
    </citation>
    <scope>NUCLEOTIDE SEQUENCE</scope>
</reference>
<protein>
    <submittedName>
        <fullName evidence="1">Uncharacterized protein</fullName>
    </submittedName>
</protein>
<proteinExistence type="predicted"/>
<name>A0A644YPY5_9ZZZZ</name>
<dbReference type="AlphaFoldDB" id="A0A644YPY5"/>